<evidence type="ECO:0000259" key="1">
    <source>
        <dbReference type="PROSITE" id="PS51278"/>
    </source>
</evidence>
<accession>A0A8J6NF29</accession>
<dbReference type="Gene3D" id="3.60.20.10">
    <property type="entry name" value="Glutamine Phosphoribosylpyrophosphate, subunit 1, domain 1"/>
    <property type="match status" value="1"/>
</dbReference>
<dbReference type="Proteomes" id="UP000614424">
    <property type="component" value="Unassembled WGS sequence"/>
</dbReference>
<dbReference type="PROSITE" id="PS51278">
    <property type="entry name" value="GATASE_TYPE_2"/>
    <property type="match status" value="1"/>
</dbReference>
<comment type="caution">
    <text evidence="2">The sequence shown here is derived from an EMBL/GenBank/DDBJ whole genome shotgun (WGS) entry which is preliminary data.</text>
</comment>
<protein>
    <submittedName>
        <fullName evidence="2">Glutamate synthase</fullName>
    </submittedName>
</protein>
<dbReference type="InterPro" id="IPR017932">
    <property type="entry name" value="GATase_2_dom"/>
</dbReference>
<dbReference type="AlphaFoldDB" id="A0A8J6NF29"/>
<evidence type="ECO:0000313" key="2">
    <source>
        <dbReference type="EMBL" id="MBC8317619.1"/>
    </source>
</evidence>
<organism evidence="2 3">
    <name type="scientific">Candidatus Desulfobia pelagia</name>
    <dbReference type="NCBI Taxonomy" id="2841692"/>
    <lineage>
        <taxon>Bacteria</taxon>
        <taxon>Pseudomonadati</taxon>
        <taxon>Thermodesulfobacteriota</taxon>
        <taxon>Desulfobulbia</taxon>
        <taxon>Desulfobulbales</taxon>
        <taxon>Desulfobulbaceae</taxon>
        <taxon>Candidatus Desulfobia</taxon>
    </lineage>
</organism>
<name>A0A8J6NF29_9BACT</name>
<dbReference type="EMBL" id="JACNJZ010000094">
    <property type="protein sequence ID" value="MBC8317619.1"/>
    <property type="molecule type" value="Genomic_DNA"/>
</dbReference>
<dbReference type="SUPFAM" id="SSF56235">
    <property type="entry name" value="N-terminal nucleophile aminohydrolases (Ntn hydrolases)"/>
    <property type="match status" value="1"/>
</dbReference>
<dbReference type="InterPro" id="IPR029055">
    <property type="entry name" value="Ntn_hydrolases_N"/>
</dbReference>
<reference evidence="2 3" key="1">
    <citation type="submission" date="2020-08" db="EMBL/GenBank/DDBJ databases">
        <title>Bridging the membrane lipid divide: bacteria of the FCB group superphylum have the potential to synthesize archaeal ether lipids.</title>
        <authorList>
            <person name="Villanueva L."/>
            <person name="Von Meijenfeldt F.A.B."/>
            <person name="Westbye A.B."/>
            <person name="Yadav S."/>
            <person name="Hopmans E.C."/>
            <person name="Dutilh B.E."/>
            <person name="Sinninghe Damste J.S."/>
        </authorList>
    </citation>
    <scope>NUCLEOTIDE SEQUENCE [LARGE SCALE GENOMIC DNA]</scope>
    <source>
        <strain evidence="2">NIOZ-UU47</strain>
    </source>
</reference>
<feature type="domain" description="Glutamine amidotransferase type-2" evidence="1">
    <location>
        <begin position="2"/>
        <end position="362"/>
    </location>
</feature>
<evidence type="ECO:0000313" key="3">
    <source>
        <dbReference type="Proteomes" id="UP000614424"/>
    </source>
</evidence>
<sequence length="380" mass="42908">MCRLALKTASEPFSPYTVLQAMEAMQEGYDGSGLGLLLRGLDFTDYSYNARDPVFSGIAHTEAALHRFNAFMQDRGFDLKYDHEFEMDLFKIEATDRHKYILRVFKTPKAWKSLTQDEIDLEMMLTRLALRKDGEENGGDFTAFSFWPDVAMMKEVGWPLDVGEALGLDSHRIKSRVCMAQGRQNTNWGINLYACHPFFIQGIASMTNGENTAFLPIKDWLSGKGFPGYIGYQSDSEVFAHILHYVVKQLKLPLEAYKHIITPLTTEALKDHPQGDFLLGLRNVCRRLIIDGPNAVIASLPDETCLLAMDAKKMRPATIGGKPGEWAIASEMCGVAAMIPDRDPSLDYQPMREHTIIVPPDRQEFQIWSQFDQFPLPQAA</sequence>
<gene>
    <name evidence="2" type="ORF">H8E41_06905</name>
</gene>
<proteinExistence type="predicted"/>